<gene>
    <name evidence="1" type="ORF">HK100_006422</name>
</gene>
<protein>
    <submittedName>
        <fullName evidence="1">Uncharacterized protein</fullName>
    </submittedName>
</protein>
<comment type="caution">
    <text evidence="1">The sequence shown here is derived from an EMBL/GenBank/DDBJ whole genome shotgun (WGS) entry which is preliminary data.</text>
</comment>
<name>A0AAD5SQH2_9FUNG</name>
<sequence length="177" mass="19783">MPPSFINDSIQTAYTDYAKAYNKPFIVGDFFEISEASGAWESGSGYSNDLEKEVSSPTNLVDQATLQNDFWSPILNSDFMDAFPLFEAIYIFNIAKQEEFYRDFTVSDNNEVRANFNELVDALDAKGRMVWATDISPTATTVSSAKATSTSFLPANRVESATTSDALNSFNFIFYLR</sequence>
<dbReference type="AlphaFoldDB" id="A0AAD5SQH2"/>
<proteinExistence type="predicted"/>
<keyword evidence="2" id="KW-1185">Reference proteome</keyword>
<dbReference type="EMBL" id="JADGJH010002985">
    <property type="protein sequence ID" value="KAJ3093755.1"/>
    <property type="molecule type" value="Genomic_DNA"/>
</dbReference>
<reference evidence="1" key="1">
    <citation type="submission" date="2020-05" db="EMBL/GenBank/DDBJ databases">
        <title>Phylogenomic resolution of chytrid fungi.</title>
        <authorList>
            <person name="Stajich J.E."/>
            <person name="Amses K."/>
            <person name="Simmons R."/>
            <person name="Seto K."/>
            <person name="Myers J."/>
            <person name="Bonds A."/>
            <person name="Quandt C.A."/>
            <person name="Barry K."/>
            <person name="Liu P."/>
            <person name="Grigoriev I."/>
            <person name="Longcore J.E."/>
            <person name="James T.Y."/>
        </authorList>
    </citation>
    <scope>NUCLEOTIDE SEQUENCE</scope>
    <source>
        <strain evidence="1">JEL0513</strain>
    </source>
</reference>
<evidence type="ECO:0000313" key="1">
    <source>
        <dbReference type="EMBL" id="KAJ3093755.1"/>
    </source>
</evidence>
<dbReference type="Proteomes" id="UP001211907">
    <property type="component" value="Unassembled WGS sequence"/>
</dbReference>
<evidence type="ECO:0000313" key="2">
    <source>
        <dbReference type="Proteomes" id="UP001211907"/>
    </source>
</evidence>
<accession>A0AAD5SQH2</accession>
<organism evidence="1 2">
    <name type="scientific">Physocladia obscura</name>
    <dbReference type="NCBI Taxonomy" id="109957"/>
    <lineage>
        <taxon>Eukaryota</taxon>
        <taxon>Fungi</taxon>
        <taxon>Fungi incertae sedis</taxon>
        <taxon>Chytridiomycota</taxon>
        <taxon>Chytridiomycota incertae sedis</taxon>
        <taxon>Chytridiomycetes</taxon>
        <taxon>Chytridiales</taxon>
        <taxon>Chytriomycetaceae</taxon>
        <taxon>Physocladia</taxon>
    </lineage>
</organism>